<comment type="caution">
    <text evidence="2">The sequence shown here is derived from an EMBL/GenBank/DDBJ whole genome shotgun (WGS) entry which is preliminary data.</text>
</comment>
<evidence type="ECO:0000256" key="1">
    <source>
        <dbReference type="SAM" id="MobiDB-lite"/>
    </source>
</evidence>
<protein>
    <submittedName>
        <fullName evidence="2">Uncharacterized protein</fullName>
    </submittedName>
</protein>
<organism evidence="2 3">
    <name type="scientific">Pleurodeles waltl</name>
    <name type="common">Iberian ribbed newt</name>
    <dbReference type="NCBI Taxonomy" id="8319"/>
    <lineage>
        <taxon>Eukaryota</taxon>
        <taxon>Metazoa</taxon>
        <taxon>Chordata</taxon>
        <taxon>Craniata</taxon>
        <taxon>Vertebrata</taxon>
        <taxon>Euteleostomi</taxon>
        <taxon>Amphibia</taxon>
        <taxon>Batrachia</taxon>
        <taxon>Caudata</taxon>
        <taxon>Salamandroidea</taxon>
        <taxon>Salamandridae</taxon>
        <taxon>Pleurodelinae</taxon>
        <taxon>Pleurodeles</taxon>
    </lineage>
</organism>
<proteinExistence type="predicted"/>
<feature type="region of interest" description="Disordered" evidence="1">
    <location>
        <begin position="133"/>
        <end position="266"/>
    </location>
</feature>
<feature type="compositionally biased region" description="Polar residues" evidence="1">
    <location>
        <begin position="226"/>
        <end position="236"/>
    </location>
</feature>
<evidence type="ECO:0000313" key="3">
    <source>
        <dbReference type="Proteomes" id="UP001066276"/>
    </source>
</evidence>
<evidence type="ECO:0000313" key="2">
    <source>
        <dbReference type="EMBL" id="KAJ1099075.1"/>
    </source>
</evidence>
<feature type="compositionally biased region" description="Pro residues" evidence="1">
    <location>
        <begin position="154"/>
        <end position="166"/>
    </location>
</feature>
<name>A0AAV7M5L3_PLEWA</name>
<dbReference type="EMBL" id="JANPWB010000014">
    <property type="protein sequence ID" value="KAJ1099075.1"/>
    <property type="molecule type" value="Genomic_DNA"/>
</dbReference>
<dbReference type="Proteomes" id="UP001066276">
    <property type="component" value="Chromosome 10"/>
</dbReference>
<feature type="region of interest" description="Disordered" evidence="1">
    <location>
        <begin position="106"/>
        <end position="125"/>
    </location>
</feature>
<reference evidence="2" key="1">
    <citation type="journal article" date="2022" name="bioRxiv">
        <title>Sequencing and chromosome-scale assembly of the giantPleurodeles waltlgenome.</title>
        <authorList>
            <person name="Brown T."/>
            <person name="Elewa A."/>
            <person name="Iarovenko S."/>
            <person name="Subramanian E."/>
            <person name="Araus A.J."/>
            <person name="Petzold A."/>
            <person name="Susuki M."/>
            <person name="Suzuki K.-i.T."/>
            <person name="Hayashi T."/>
            <person name="Toyoda A."/>
            <person name="Oliveira C."/>
            <person name="Osipova E."/>
            <person name="Leigh N.D."/>
            <person name="Simon A."/>
            <person name="Yun M.H."/>
        </authorList>
    </citation>
    <scope>NUCLEOTIDE SEQUENCE</scope>
    <source>
        <strain evidence="2">20211129_DDA</strain>
        <tissue evidence="2">Liver</tissue>
    </source>
</reference>
<gene>
    <name evidence="2" type="ORF">NDU88_004179</name>
</gene>
<dbReference type="AlphaFoldDB" id="A0AAV7M5L3"/>
<sequence length="266" mass="28194">MVLHLVTQPHPAGQRRNLQLPPAVTAGANSDVQHQTETWVPQLRTKPGSASPISTGAPALIEARPDRASPHQQAGNPLRADLAGDVPQAAKAGYRLNECTMWQSAHAGHPWPAPSTKPPTSSLQKGLLTSTASGAIKGSRAGSQLKVPGAPGDRPQPIPASQPPATVPARTLGAAHPHTGGPVQATVRPDCRRPQQQGLKCPQLITLASRQQQRRPERVKRRVLSRSGSARASTCSPRGLPPKEKRHQGPRRSAAPAQRPFSRPSV</sequence>
<accession>A0AAV7M5L3</accession>
<keyword evidence="3" id="KW-1185">Reference proteome</keyword>